<name>A0ABU5SDN8_9BACT</name>
<dbReference type="Proteomes" id="UP001302222">
    <property type="component" value="Unassembled WGS sequence"/>
</dbReference>
<dbReference type="Gene3D" id="3.10.620.30">
    <property type="match status" value="1"/>
</dbReference>
<keyword evidence="2" id="KW-1185">Reference proteome</keyword>
<evidence type="ECO:0000313" key="2">
    <source>
        <dbReference type="Proteomes" id="UP001302222"/>
    </source>
</evidence>
<evidence type="ECO:0000313" key="1">
    <source>
        <dbReference type="EMBL" id="MEA5425392.1"/>
    </source>
</evidence>
<accession>A0ABU5SDN8</accession>
<reference evidence="1 2" key="1">
    <citation type="submission" date="2023-12" db="EMBL/GenBank/DDBJ databases">
        <title>Novel species of the genus Arcicella isolated from rivers.</title>
        <authorList>
            <person name="Lu H."/>
        </authorList>
    </citation>
    <scope>NUCLEOTIDE SEQUENCE [LARGE SCALE GENOMIC DNA]</scope>
    <source>
        <strain evidence="1 2">DC25W</strain>
    </source>
</reference>
<dbReference type="RefSeq" id="WP_323255548.1">
    <property type="nucleotide sequence ID" value="NZ_JAYGIM010000001.1"/>
</dbReference>
<protein>
    <recommendedName>
        <fullName evidence="3">Transglutaminase-like domain-containing protein</fullName>
    </recommendedName>
</protein>
<comment type="caution">
    <text evidence="1">The sequence shown here is derived from an EMBL/GenBank/DDBJ whole genome shotgun (WGS) entry which is preliminary data.</text>
</comment>
<evidence type="ECO:0008006" key="3">
    <source>
        <dbReference type="Google" id="ProtNLM"/>
    </source>
</evidence>
<proteinExistence type="predicted"/>
<organism evidence="1 2">
    <name type="scientific">Arcicella lustrica</name>
    <dbReference type="NCBI Taxonomy" id="2984196"/>
    <lineage>
        <taxon>Bacteria</taxon>
        <taxon>Pseudomonadati</taxon>
        <taxon>Bacteroidota</taxon>
        <taxon>Cytophagia</taxon>
        <taxon>Cytophagales</taxon>
        <taxon>Flectobacillaceae</taxon>
        <taxon>Arcicella</taxon>
    </lineage>
</organism>
<dbReference type="EMBL" id="JAYGIM010000001">
    <property type="protein sequence ID" value="MEA5425392.1"/>
    <property type="molecule type" value="Genomic_DNA"/>
</dbReference>
<sequence>MENYFQKFIQKPTKADYIKKPVAIHTEDTFYDICKKYIPASLKQTKLFSEYFKSQKNSYVTSKKIYAFVKTYIKYREDQKGFEEIRFPNKLWKDKVGDCEDFTIFCSSILCNLSISHTIRMADYGKGWQHIYIKVGNTVLDPVQEMFNYEDKGKYLDYEIKTIGLGKLPVSLYSAREKFIMKLWENFQSDGVAFRKELKTNTLPTPNVESLVDYIKQYLGVTSSYLPAEEKVMIIEGRKTTVKFPERIKVILENTTVTFDPETLILLVIKIGGSEAFKPTAPSKKENRLRKQLVSFQKALQKI</sequence>
<gene>
    <name evidence="1" type="ORF">VB798_02330</name>
</gene>